<comment type="caution">
    <text evidence="3">The sequence shown here is derived from an EMBL/GenBank/DDBJ whole genome shotgun (WGS) entry which is preliminary data.</text>
</comment>
<keyword evidence="2" id="KW-0732">Signal</keyword>
<feature type="compositionally biased region" description="Low complexity" evidence="1">
    <location>
        <begin position="41"/>
        <end position="50"/>
    </location>
</feature>
<feature type="region of interest" description="Disordered" evidence="1">
    <location>
        <begin position="23"/>
        <end position="55"/>
    </location>
</feature>
<dbReference type="InterPro" id="IPR025623">
    <property type="entry name" value="YusW"/>
</dbReference>
<dbReference type="PROSITE" id="PS51257">
    <property type="entry name" value="PROKAR_LIPOPROTEIN"/>
    <property type="match status" value="1"/>
</dbReference>
<feature type="chain" id="PRO_5039045998" description="YusW-like protein" evidence="2">
    <location>
        <begin position="20"/>
        <end position="162"/>
    </location>
</feature>
<dbReference type="EMBL" id="LNNH01000004">
    <property type="protein sequence ID" value="KWW22448.1"/>
    <property type="molecule type" value="Genomic_DNA"/>
</dbReference>
<accession>A0A109N316</accession>
<dbReference type="AlphaFoldDB" id="A0A109N316"/>
<gene>
    <name evidence="3" type="ORF">AS888_13010</name>
</gene>
<organism evidence="3 4">
    <name type="scientific">Peribacillus simplex</name>
    <dbReference type="NCBI Taxonomy" id="1478"/>
    <lineage>
        <taxon>Bacteria</taxon>
        <taxon>Bacillati</taxon>
        <taxon>Bacillota</taxon>
        <taxon>Bacilli</taxon>
        <taxon>Bacillales</taxon>
        <taxon>Bacillaceae</taxon>
        <taxon>Peribacillus</taxon>
    </lineage>
</organism>
<dbReference type="RefSeq" id="WP_061140493.1">
    <property type="nucleotide sequence ID" value="NZ_LNNH01000004.1"/>
</dbReference>
<proteinExistence type="predicted"/>
<evidence type="ECO:0000256" key="1">
    <source>
        <dbReference type="SAM" id="MobiDB-lite"/>
    </source>
</evidence>
<evidence type="ECO:0000313" key="4">
    <source>
        <dbReference type="Proteomes" id="UP000064189"/>
    </source>
</evidence>
<name>A0A109N316_9BACI</name>
<sequence>MKKQLKVLSVPFAAMLVLAGCGEDKDEVKNPPVQENENQADTNTETGTDNNNEKLPFTFKDFQLEVDYPGNDNDYEAEYDTTGAQTEASIEDEANKHKVLGDEAMKELTPMLEKLTFTKDSTDEEVIQEVTKVFNVKDGYEELDLEVVFDDGTKKEYKANNK</sequence>
<evidence type="ECO:0000256" key="2">
    <source>
        <dbReference type="SAM" id="SignalP"/>
    </source>
</evidence>
<evidence type="ECO:0000313" key="3">
    <source>
        <dbReference type="EMBL" id="KWW22448.1"/>
    </source>
</evidence>
<dbReference type="Proteomes" id="UP000064189">
    <property type="component" value="Unassembled WGS sequence"/>
</dbReference>
<protein>
    <recommendedName>
        <fullName evidence="5">YusW-like protein</fullName>
    </recommendedName>
</protein>
<dbReference type="Pfam" id="PF14039">
    <property type="entry name" value="YusW"/>
    <property type="match status" value="1"/>
</dbReference>
<evidence type="ECO:0008006" key="5">
    <source>
        <dbReference type="Google" id="ProtNLM"/>
    </source>
</evidence>
<reference evidence="3 4" key="1">
    <citation type="submission" date="2015-11" db="EMBL/GenBank/DDBJ databases">
        <title>Genome Sequence of Bacillus simplex strain VanAntwerpen2.</title>
        <authorList>
            <person name="Couger M.B."/>
        </authorList>
    </citation>
    <scope>NUCLEOTIDE SEQUENCE [LARGE SCALE GENOMIC DNA]</scope>
    <source>
        <strain evidence="3 4">VanAntwerpen02</strain>
    </source>
</reference>
<keyword evidence="4" id="KW-1185">Reference proteome</keyword>
<feature type="signal peptide" evidence="2">
    <location>
        <begin position="1"/>
        <end position="19"/>
    </location>
</feature>